<dbReference type="PANTHER" id="PTHR34826:SF2">
    <property type="entry name" value="UPF0590 PROTEIN C409.17C"/>
    <property type="match status" value="1"/>
</dbReference>
<evidence type="ECO:0000256" key="1">
    <source>
        <dbReference type="SAM" id="MobiDB-lite"/>
    </source>
</evidence>
<dbReference type="RefSeq" id="XP_016587648.1">
    <property type="nucleotide sequence ID" value="XM_016735909.1"/>
</dbReference>
<dbReference type="VEuPathDB" id="FungiDB:SPSK_09335"/>
<comment type="caution">
    <text evidence="3">The sequence shown here is derived from an EMBL/GenBank/DDBJ whole genome shotgun (WGS) entry which is preliminary data.</text>
</comment>
<dbReference type="AlphaFoldDB" id="A0A0F2M5R9"/>
<evidence type="ECO:0000313" key="4">
    <source>
        <dbReference type="Proteomes" id="UP000033710"/>
    </source>
</evidence>
<feature type="compositionally biased region" description="Acidic residues" evidence="1">
    <location>
        <begin position="185"/>
        <end position="206"/>
    </location>
</feature>
<dbReference type="PANTHER" id="PTHR34826">
    <property type="entry name" value="UPF0590 PROTEIN C409.17C"/>
    <property type="match status" value="1"/>
</dbReference>
<dbReference type="OrthoDB" id="2119945at2759"/>
<feature type="compositionally biased region" description="Acidic residues" evidence="1">
    <location>
        <begin position="101"/>
        <end position="110"/>
    </location>
</feature>
<feature type="region of interest" description="Disordered" evidence="1">
    <location>
        <begin position="55"/>
        <end position="77"/>
    </location>
</feature>
<gene>
    <name evidence="3" type="ORF">SPSK_09335</name>
</gene>
<reference evidence="3 4" key="1">
    <citation type="journal article" date="2014" name="BMC Genomics">
        <title>Comparative genomics of the major fungal agents of human and animal Sporotrichosis: Sporothrix schenckii and Sporothrix brasiliensis.</title>
        <authorList>
            <person name="Teixeira M.M."/>
            <person name="de Almeida L.G."/>
            <person name="Kubitschek-Barreira P."/>
            <person name="Alves F.L."/>
            <person name="Kioshima E.S."/>
            <person name="Abadio A.K."/>
            <person name="Fernandes L."/>
            <person name="Derengowski L.S."/>
            <person name="Ferreira K.S."/>
            <person name="Souza R.C."/>
            <person name="Ruiz J.C."/>
            <person name="de Andrade N.C."/>
            <person name="Paes H.C."/>
            <person name="Nicola A.M."/>
            <person name="Albuquerque P."/>
            <person name="Gerber A.L."/>
            <person name="Martins V.P."/>
            <person name="Peconick L.D."/>
            <person name="Neto A.V."/>
            <person name="Chaucanez C.B."/>
            <person name="Silva P.A."/>
            <person name="Cunha O.L."/>
            <person name="de Oliveira F.F."/>
            <person name="dos Santos T.C."/>
            <person name="Barros A.L."/>
            <person name="Soares M.A."/>
            <person name="de Oliveira L.M."/>
            <person name="Marini M.M."/>
            <person name="Villalobos-Duno H."/>
            <person name="Cunha M.M."/>
            <person name="de Hoog S."/>
            <person name="da Silveira J.F."/>
            <person name="Henrissat B."/>
            <person name="Nino-Vega G.A."/>
            <person name="Cisalpino P.S."/>
            <person name="Mora-Montes H.M."/>
            <person name="Almeida S.R."/>
            <person name="Stajich J.E."/>
            <person name="Lopes-Bezerra L.M."/>
            <person name="Vasconcelos A.T."/>
            <person name="Felipe M.S."/>
        </authorList>
    </citation>
    <scope>NUCLEOTIDE SEQUENCE [LARGE SCALE GENOMIC DNA]</scope>
    <source>
        <strain evidence="3 4">1099-18</strain>
    </source>
</reference>
<dbReference type="GeneID" id="27671186"/>
<feature type="compositionally biased region" description="Acidic residues" evidence="1">
    <location>
        <begin position="376"/>
        <end position="398"/>
    </location>
</feature>
<dbReference type="InterPro" id="IPR013897">
    <property type="entry name" value="Duc1"/>
</dbReference>
<protein>
    <recommendedName>
        <fullName evidence="2">Domain of unknown function at the cortex 1 domain-containing protein</fullName>
    </recommendedName>
</protein>
<dbReference type="Pfam" id="PF08588">
    <property type="entry name" value="Duc1"/>
    <property type="match status" value="1"/>
</dbReference>
<proteinExistence type="predicted"/>
<evidence type="ECO:0000259" key="2">
    <source>
        <dbReference type="Pfam" id="PF08588"/>
    </source>
</evidence>
<reference evidence="3 4" key="2">
    <citation type="journal article" date="2015" name="Eukaryot. Cell">
        <title>Asexual propagation of a virulent clone complex in a human and feline outbreak of sporotrichosis.</title>
        <authorList>
            <person name="Teixeira Mde M."/>
            <person name="Rodrigues A.M."/>
            <person name="Tsui C.K."/>
            <person name="de Almeida L.G."/>
            <person name="Van Diepeningen A.D."/>
            <person name="van den Ende B.G."/>
            <person name="Fernandes G.F."/>
            <person name="Kano R."/>
            <person name="Hamelin R.C."/>
            <person name="Lopes-Bezerra L.M."/>
            <person name="Vasconcelos A.T."/>
            <person name="de Hoog S."/>
            <person name="de Camargo Z.P."/>
            <person name="Felipe M.S."/>
        </authorList>
    </citation>
    <scope>NUCLEOTIDE SEQUENCE [LARGE SCALE GENOMIC DNA]</scope>
    <source>
        <strain evidence="3 4">1099-18</strain>
    </source>
</reference>
<feature type="compositionally biased region" description="Basic and acidic residues" evidence="1">
    <location>
        <begin position="207"/>
        <end position="245"/>
    </location>
</feature>
<dbReference type="KEGG" id="ssck:SPSK_09335"/>
<evidence type="ECO:0000313" key="3">
    <source>
        <dbReference type="EMBL" id="KJR84972.1"/>
    </source>
</evidence>
<accession>A0A0F2M5R9</accession>
<feature type="domain" description="Domain of unknown function at the cortex 1" evidence="2">
    <location>
        <begin position="8"/>
        <end position="368"/>
    </location>
</feature>
<organism evidence="3 4">
    <name type="scientific">Sporothrix schenckii 1099-18</name>
    <dbReference type="NCBI Taxonomy" id="1397361"/>
    <lineage>
        <taxon>Eukaryota</taxon>
        <taxon>Fungi</taxon>
        <taxon>Dikarya</taxon>
        <taxon>Ascomycota</taxon>
        <taxon>Pezizomycotina</taxon>
        <taxon>Sordariomycetes</taxon>
        <taxon>Sordariomycetidae</taxon>
        <taxon>Ophiostomatales</taxon>
        <taxon>Ophiostomataceae</taxon>
        <taxon>Sporothrix</taxon>
    </lineage>
</organism>
<feature type="region of interest" description="Disordered" evidence="1">
    <location>
        <begin position="185"/>
        <end position="258"/>
    </location>
</feature>
<feature type="region of interest" description="Disordered" evidence="1">
    <location>
        <begin position="95"/>
        <end position="130"/>
    </location>
</feature>
<sequence>MPSPDEYRILVSAGTDYDPATHVPVRVNSATPLHLQGPGGDVWLNVRVKNYRGPERHPEVGEVPDPVTSPYFEREPHKTNDDTYGIGVWFVPRAPAGKDGEDGEDGEDSGDSSVAGISGTDLQWGNDFDEPLRDRLPPGFGAALRIVKWWIDPGLEGDPYADKPYLYGPALSSFNQVYAALGDVPFDEDDTHETDEQNEEVEDDEEEKNKSARSNEKKIEQSEDKNKSERSEDQKENGRSKDTTDHTQPPVDADCGLWFGEGGDAGGRAWRASIGAPGDGTGDGKVRMKWALGADAKATWRWQYGQGYGLDFYNGYLDFADLTLRLPGFHLPLLRYYASDKAEKTCLRYVLRHRGTGQVYLVVVFRLVRSTNKDGGEDDEETDTGDVEEEPADVDEDMIIDEARRKLSAQDISADDVD</sequence>
<dbReference type="Proteomes" id="UP000033710">
    <property type="component" value="Unassembled WGS sequence"/>
</dbReference>
<feature type="region of interest" description="Disordered" evidence="1">
    <location>
        <begin position="372"/>
        <end position="398"/>
    </location>
</feature>
<name>A0A0F2M5R9_SPOSC</name>
<dbReference type="EMBL" id="AXCR01000007">
    <property type="protein sequence ID" value="KJR84972.1"/>
    <property type="molecule type" value="Genomic_DNA"/>
</dbReference>